<evidence type="ECO:0000313" key="2">
    <source>
        <dbReference type="EMBL" id="KAK7018208.1"/>
    </source>
</evidence>
<dbReference type="Proteomes" id="UP001362999">
    <property type="component" value="Unassembled WGS sequence"/>
</dbReference>
<keyword evidence="1" id="KW-0732">Signal</keyword>
<evidence type="ECO:0000256" key="1">
    <source>
        <dbReference type="SAM" id="SignalP"/>
    </source>
</evidence>
<feature type="signal peptide" evidence="1">
    <location>
        <begin position="1"/>
        <end position="25"/>
    </location>
</feature>
<keyword evidence="3" id="KW-1185">Reference proteome</keyword>
<reference evidence="2 3" key="1">
    <citation type="journal article" date="2024" name="J Genomics">
        <title>Draft genome sequencing and assembly of Favolaschia claudopus CIRM-BRFM 2984 isolated from oak limbs.</title>
        <authorList>
            <person name="Navarro D."/>
            <person name="Drula E."/>
            <person name="Chaduli D."/>
            <person name="Cazenave R."/>
            <person name="Ahrendt S."/>
            <person name="Wang J."/>
            <person name="Lipzen A."/>
            <person name="Daum C."/>
            <person name="Barry K."/>
            <person name="Grigoriev I.V."/>
            <person name="Favel A."/>
            <person name="Rosso M.N."/>
            <person name="Martin F."/>
        </authorList>
    </citation>
    <scope>NUCLEOTIDE SEQUENCE [LARGE SCALE GENOMIC DNA]</scope>
    <source>
        <strain evidence="2 3">CIRM-BRFM 2984</strain>
    </source>
</reference>
<name>A0AAW0AX28_9AGAR</name>
<protein>
    <submittedName>
        <fullName evidence="2">Uncharacterized protein</fullName>
    </submittedName>
</protein>
<feature type="chain" id="PRO_5043810441" evidence="1">
    <location>
        <begin position="26"/>
        <end position="334"/>
    </location>
</feature>
<organism evidence="2 3">
    <name type="scientific">Favolaschia claudopus</name>
    <dbReference type="NCBI Taxonomy" id="2862362"/>
    <lineage>
        <taxon>Eukaryota</taxon>
        <taxon>Fungi</taxon>
        <taxon>Dikarya</taxon>
        <taxon>Basidiomycota</taxon>
        <taxon>Agaricomycotina</taxon>
        <taxon>Agaricomycetes</taxon>
        <taxon>Agaricomycetidae</taxon>
        <taxon>Agaricales</taxon>
        <taxon>Marasmiineae</taxon>
        <taxon>Mycenaceae</taxon>
        <taxon>Favolaschia</taxon>
    </lineage>
</organism>
<sequence>MAATILRICLPLVAFILNSSILSMAIPLEPRAAPLTKSLLLSLISNVNSATSASYSLHDSLGQTMDTTKILQAPEGDYLAVYHSLLSTDNKFHASIATSNDLKSFVFSAGFGAGTSQPTVALAGDGGYVVAWEQEPNNHIAVRYYPDRAHLLAGTATKSFDAPMTLSTCAEGTPSIYSIQLNPDIEHSVIDIGGHYFRDCQVDRQQRGKLVNFSSWTTAPRPEVDAAVEVFGVQGNIGDRDALELDDGSLVQLNEGQFTFGDFGSWRVYLYDFGSGNAERVNIQTRGGSTAFANPSVTRIISPSGRDAIVVGAFLPSEGAAPGEAGQLLYYREF</sequence>
<proteinExistence type="predicted"/>
<accession>A0AAW0AX28</accession>
<dbReference type="EMBL" id="JAWWNJ010000046">
    <property type="protein sequence ID" value="KAK7018208.1"/>
    <property type="molecule type" value="Genomic_DNA"/>
</dbReference>
<gene>
    <name evidence="2" type="ORF">R3P38DRAFT_2981755</name>
</gene>
<comment type="caution">
    <text evidence="2">The sequence shown here is derived from an EMBL/GenBank/DDBJ whole genome shotgun (WGS) entry which is preliminary data.</text>
</comment>
<dbReference type="AlphaFoldDB" id="A0AAW0AX28"/>
<evidence type="ECO:0000313" key="3">
    <source>
        <dbReference type="Proteomes" id="UP001362999"/>
    </source>
</evidence>